<evidence type="ECO:0000313" key="2">
    <source>
        <dbReference type="Proteomes" id="UP000230002"/>
    </source>
</evidence>
<keyword evidence="2" id="KW-1185">Reference proteome</keyword>
<dbReference type="AlphaFoldDB" id="A0A2G8SRX6"/>
<protein>
    <submittedName>
        <fullName evidence="1">Uncharacterized protein</fullName>
    </submittedName>
</protein>
<dbReference type="OrthoDB" id="2755983at2759"/>
<organism evidence="1 2">
    <name type="scientific">Ganoderma sinense ZZ0214-1</name>
    <dbReference type="NCBI Taxonomy" id="1077348"/>
    <lineage>
        <taxon>Eukaryota</taxon>
        <taxon>Fungi</taxon>
        <taxon>Dikarya</taxon>
        <taxon>Basidiomycota</taxon>
        <taxon>Agaricomycotina</taxon>
        <taxon>Agaricomycetes</taxon>
        <taxon>Polyporales</taxon>
        <taxon>Polyporaceae</taxon>
        <taxon>Ganoderma</taxon>
    </lineage>
</organism>
<dbReference type="Proteomes" id="UP000230002">
    <property type="component" value="Unassembled WGS sequence"/>
</dbReference>
<comment type="caution">
    <text evidence="1">The sequence shown here is derived from an EMBL/GenBank/DDBJ whole genome shotgun (WGS) entry which is preliminary data.</text>
</comment>
<name>A0A2G8SRX6_9APHY</name>
<evidence type="ECO:0000313" key="1">
    <source>
        <dbReference type="EMBL" id="PIL36510.1"/>
    </source>
</evidence>
<proteinExistence type="predicted"/>
<dbReference type="EMBL" id="AYKW01000001">
    <property type="protein sequence ID" value="PIL36510.1"/>
    <property type="molecule type" value="Genomic_DNA"/>
</dbReference>
<reference evidence="1 2" key="1">
    <citation type="journal article" date="2015" name="Sci. Rep.">
        <title>Chromosome-level genome map provides insights into diverse defense mechanisms in the medicinal fungus Ganoderma sinense.</title>
        <authorList>
            <person name="Zhu Y."/>
            <person name="Xu J."/>
            <person name="Sun C."/>
            <person name="Zhou S."/>
            <person name="Xu H."/>
            <person name="Nelson D.R."/>
            <person name="Qian J."/>
            <person name="Song J."/>
            <person name="Luo H."/>
            <person name="Xiang L."/>
            <person name="Li Y."/>
            <person name="Xu Z."/>
            <person name="Ji A."/>
            <person name="Wang L."/>
            <person name="Lu S."/>
            <person name="Hayward A."/>
            <person name="Sun W."/>
            <person name="Li X."/>
            <person name="Schwartz D.C."/>
            <person name="Wang Y."/>
            <person name="Chen S."/>
        </authorList>
    </citation>
    <scope>NUCLEOTIDE SEQUENCE [LARGE SCALE GENOMIC DNA]</scope>
    <source>
        <strain evidence="1 2">ZZ0214-1</strain>
    </source>
</reference>
<gene>
    <name evidence="1" type="ORF">GSI_00199</name>
</gene>
<sequence>MTGCQSLGQTLRGQYARREMMIRSQLRQSINAELGCSTARMRWSLQKYLDEIFFGLGIRFAWVRYLLFANLSKHTGLARIMHITTLWNAGVIYFARVTPEERETTLHDLLSAAPGPLHLGLPEWYGRSDIKACRYRPITNPLGLPYKYERNGPKSAKTVSDEAEVAAEAEVREAKERMLEAQLEDI</sequence>
<accession>A0A2G8SRX6</accession>